<comment type="caution">
    <text evidence="3">The sequence shown here is derived from an EMBL/GenBank/DDBJ whole genome shotgun (WGS) entry which is preliminary data.</text>
</comment>
<keyword evidence="4" id="KW-1185">Reference proteome</keyword>
<dbReference type="InterPro" id="IPR042100">
    <property type="entry name" value="Bug_dom1"/>
</dbReference>
<dbReference type="PIRSF" id="PIRSF017082">
    <property type="entry name" value="YflP"/>
    <property type="match status" value="1"/>
</dbReference>
<dbReference type="Pfam" id="PF03401">
    <property type="entry name" value="TctC"/>
    <property type="match status" value="1"/>
</dbReference>
<dbReference type="PANTHER" id="PTHR42928">
    <property type="entry name" value="TRICARBOXYLATE-BINDING PROTEIN"/>
    <property type="match status" value="1"/>
</dbReference>
<dbReference type="RefSeq" id="WP_150083912.1">
    <property type="nucleotide sequence ID" value="NZ_VWRN01000045.1"/>
</dbReference>
<dbReference type="InterPro" id="IPR006311">
    <property type="entry name" value="TAT_signal"/>
</dbReference>
<dbReference type="PANTHER" id="PTHR42928:SF5">
    <property type="entry name" value="BLR1237 PROTEIN"/>
    <property type="match status" value="1"/>
</dbReference>
<comment type="similarity">
    <text evidence="1">Belongs to the UPF0065 (bug) family.</text>
</comment>
<dbReference type="Proteomes" id="UP000324324">
    <property type="component" value="Unassembled WGS sequence"/>
</dbReference>
<feature type="chain" id="PRO_5024311027" evidence="2">
    <location>
        <begin position="29"/>
        <end position="332"/>
    </location>
</feature>
<sequence>MDRRQFLGAAACATATLAATGLAPSAWAADWPSRPIRLVVAYPPGGGTDVVARLFADYFTKVIGQSVVVENKPGGATIPATQDVIRAKNDGHTLLVTLGSSATSGAHINRVPYDPLTDLTALAELGKAPVVMVANKDAPFSSLRELIAWSKANPGKPLHSASYGPGTSSHFGPLLFNRLSGTHIEPVLYKGSAPATQDLVGGVVPLMIDGLTTGVPLYQAGKTKVLATTIPERSDLAPGAPTFRELGFAEMEQLSGYFALFGPKAMPKDTVEAVSAAVRKVLADPAYHKRLAGVGVLPPQAVTPEAFATQIKTDHARWGKFIKDIGFKIDGT</sequence>
<feature type="signal peptide" evidence="2">
    <location>
        <begin position="1"/>
        <end position="28"/>
    </location>
</feature>
<dbReference type="Gene3D" id="3.40.190.150">
    <property type="entry name" value="Bordetella uptake gene, domain 1"/>
    <property type="match status" value="1"/>
</dbReference>
<dbReference type="InterPro" id="IPR019546">
    <property type="entry name" value="TAT_signal_bac_arc"/>
</dbReference>
<name>A0A5M8AFY0_9BURK</name>
<dbReference type="InterPro" id="IPR005064">
    <property type="entry name" value="BUG"/>
</dbReference>
<dbReference type="SUPFAM" id="SSF53850">
    <property type="entry name" value="Periplasmic binding protein-like II"/>
    <property type="match status" value="1"/>
</dbReference>
<protein>
    <submittedName>
        <fullName evidence="3">Tripartite tricarboxylate transporter substrate binding protein</fullName>
    </submittedName>
</protein>
<evidence type="ECO:0000313" key="3">
    <source>
        <dbReference type="EMBL" id="KAA6120936.1"/>
    </source>
</evidence>
<dbReference type="AlphaFoldDB" id="A0A5M8AFY0"/>
<evidence type="ECO:0000313" key="4">
    <source>
        <dbReference type="Proteomes" id="UP000324324"/>
    </source>
</evidence>
<reference evidence="3 4" key="1">
    <citation type="submission" date="2019-09" db="EMBL/GenBank/DDBJ databases">
        <title>Isolation of a novel species in the genus Cupriavidus from patients with sepsis using whole genome sequencing.</title>
        <authorList>
            <person name="Kweon O.J."/>
            <person name="Lee M.-K."/>
        </authorList>
    </citation>
    <scope>NUCLEOTIDE SEQUENCE [LARGE SCALE GENOMIC DNA]</scope>
    <source>
        <strain evidence="3 4">MKL-01</strain>
    </source>
</reference>
<proteinExistence type="inferred from homology"/>
<evidence type="ECO:0000256" key="2">
    <source>
        <dbReference type="SAM" id="SignalP"/>
    </source>
</evidence>
<evidence type="ECO:0000256" key="1">
    <source>
        <dbReference type="ARBA" id="ARBA00006987"/>
    </source>
</evidence>
<dbReference type="PROSITE" id="PS51318">
    <property type="entry name" value="TAT"/>
    <property type="match status" value="1"/>
</dbReference>
<accession>A0A5M8AFY0</accession>
<dbReference type="NCBIfam" id="TIGR01409">
    <property type="entry name" value="TAT_signal_seq"/>
    <property type="match status" value="1"/>
</dbReference>
<dbReference type="CDD" id="cd07012">
    <property type="entry name" value="PBP2_Bug_TTT"/>
    <property type="match status" value="1"/>
</dbReference>
<organism evidence="3 4">
    <name type="scientific">Cupriavidus cauae</name>
    <dbReference type="NCBI Taxonomy" id="2608999"/>
    <lineage>
        <taxon>Bacteria</taxon>
        <taxon>Pseudomonadati</taxon>
        <taxon>Pseudomonadota</taxon>
        <taxon>Betaproteobacteria</taxon>
        <taxon>Burkholderiales</taxon>
        <taxon>Burkholderiaceae</taxon>
        <taxon>Cupriavidus</taxon>
    </lineage>
</organism>
<dbReference type="Gene3D" id="3.40.190.10">
    <property type="entry name" value="Periplasmic binding protein-like II"/>
    <property type="match status" value="1"/>
</dbReference>
<gene>
    <name evidence="3" type="ORF">F1599_17445</name>
</gene>
<keyword evidence="2" id="KW-0732">Signal</keyword>
<dbReference type="EMBL" id="VWRN01000045">
    <property type="protein sequence ID" value="KAA6120936.1"/>
    <property type="molecule type" value="Genomic_DNA"/>
</dbReference>